<evidence type="ECO:0000259" key="1">
    <source>
        <dbReference type="Pfam" id="PF22548"/>
    </source>
</evidence>
<reference evidence="2 3" key="1">
    <citation type="submission" date="2020-04" db="EMBL/GenBank/DDBJ databases">
        <authorList>
            <person name="De Canck E."/>
        </authorList>
    </citation>
    <scope>NUCLEOTIDE SEQUENCE [LARGE SCALE GENOMIC DNA]</scope>
    <source>
        <strain evidence="2 3">LMG 28138</strain>
    </source>
</reference>
<organism evidence="2 3">
    <name type="scientific">Pararobbsia alpina</name>
    <dbReference type="NCBI Taxonomy" id="621374"/>
    <lineage>
        <taxon>Bacteria</taxon>
        <taxon>Pseudomonadati</taxon>
        <taxon>Pseudomonadota</taxon>
        <taxon>Betaproteobacteria</taxon>
        <taxon>Burkholderiales</taxon>
        <taxon>Burkholderiaceae</taxon>
        <taxon>Pararobbsia</taxon>
    </lineage>
</organism>
<feature type="domain" description="TOTE conflict system primase" evidence="1">
    <location>
        <begin position="47"/>
        <end position="275"/>
    </location>
</feature>
<dbReference type="AlphaFoldDB" id="A0A6S7B7I9"/>
<dbReference type="EMBL" id="CADIKM010000004">
    <property type="protein sequence ID" value="CAB3781862.1"/>
    <property type="molecule type" value="Genomic_DNA"/>
</dbReference>
<sequence>MTVNRELKLLRADNARLVALLKSHGINVTPPDAGSTPLEPSRLTTDEKIALFRRLFQGRTDVYPIRWESKVGKSGYSPACANEWRAGVCEKPRIKCSDCGNRLLIPLSDHVIYDHLAGRHTVGVYPLMADDTCHFLAVDFDDADWREDARAFLSSCQELDVPAALEISRSGNGAHVWIFFQSSVPARDARRLGTAIISHTCTRTRQLKLTSYDRLFPNQDSMPKGGFGNLIALPLQKKPREQGNSLFVDEALQPHADQWAFLATIKTLPPAEIESAILRCTGGTHPLDVSFVTDDDDQAQPWRTPP</sequence>
<keyword evidence="3" id="KW-1185">Reference proteome</keyword>
<protein>
    <recommendedName>
        <fullName evidence="1">TOTE conflict system primase domain-containing protein</fullName>
    </recommendedName>
</protein>
<dbReference type="RefSeq" id="WP_343054345.1">
    <property type="nucleotide sequence ID" value="NZ_CADIKM010000004.1"/>
</dbReference>
<evidence type="ECO:0000313" key="2">
    <source>
        <dbReference type="EMBL" id="CAB3781862.1"/>
    </source>
</evidence>
<accession>A0A6S7B7I9</accession>
<name>A0A6S7B7I9_9BURK</name>
<proteinExistence type="predicted"/>
<dbReference type="Proteomes" id="UP000494115">
    <property type="component" value="Unassembled WGS sequence"/>
</dbReference>
<gene>
    <name evidence="2" type="ORF">LMG28138_01371</name>
</gene>
<evidence type="ECO:0000313" key="3">
    <source>
        <dbReference type="Proteomes" id="UP000494115"/>
    </source>
</evidence>
<dbReference type="Pfam" id="PF22548">
    <property type="entry name" value="AEP-TOTE"/>
    <property type="match status" value="1"/>
</dbReference>
<dbReference type="InterPro" id="IPR054347">
    <property type="entry name" value="TOTE_primase"/>
</dbReference>